<name>A0ABW3BW32_9FLAO</name>
<evidence type="ECO:0000256" key="8">
    <source>
        <dbReference type="PIRNR" id="PIRNR005096"/>
    </source>
</evidence>
<evidence type="ECO:0000256" key="3">
    <source>
        <dbReference type="ARBA" id="ARBA00006206"/>
    </source>
</evidence>
<keyword evidence="6 8" id="KW-0413">Isomerase</keyword>
<dbReference type="Gene3D" id="2.70.98.10">
    <property type="match status" value="1"/>
</dbReference>
<comment type="cofactor">
    <cofactor evidence="1">
        <name>Ca(2+)</name>
        <dbReference type="ChEBI" id="CHEBI:29108"/>
    </cofactor>
</comment>
<evidence type="ECO:0000256" key="5">
    <source>
        <dbReference type="ARBA" id="ARBA00022837"/>
    </source>
</evidence>
<organism evidence="9 10">
    <name type="scientific">Mariniflexile aquimaris</name>
    <dbReference type="NCBI Taxonomy" id="881009"/>
    <lineage>
        <taxon>Bacteria</taxon>
        <taxon>Pseudomonadati</taxon>
        <taxon>Bacteroidota</taxon>
        <taxon>Flavobacteriia</taxon>
        <taxon>Flavobacteriales</taxon>
        <taxon>Flavobacteriaceae</taxon>
        <taxon>Mariniflexile</taxon>
    </lineage>
</organism>
<sequence>MNILKKAFIFYCLFGAAYLSIQCKGDKKEDKMLDTKTETKSSVMISKEDFGLTSDNTKVDKFILKNDNGMEVSIITYGGIITSLKVPNKKKVVEDVVLGFDSLEQYLNPEYIKNCPFFGALIGRYGNRIAKGEFSMDGIDYTLATNDGKNHLHGGAKGFDKVVWSAVETISDSISASLVLNYMSKDLEEGYPGNLNTLVTYTLTNDNVLEVKYEATTDKKTIVNLTQHSYFNLSGDFSKPILDHEITINADKFIPVDATLIPTGELKDVSNTPFDFRISKAIGQDINAKDEQLKRGLGYDHCWVLNNQNEGMRLASTAYHSESGRLLEVFSDQPGIQLYTGNFLKGTLPSKQGGTYNFRTGFCLETQHYPDAPNQKGFPSVVLNPGDKYETKTIFKFSTK</sequence>
<gene>
    <name evidence="9" type="ORF">ACFQ0I_13115</name>
</gene>
<keyword evidence="5" id="KW-0106">Calcium</keyword>
<dbReference type="RefSeq" id="WP_379942959.1">
    <property type="nucleotide sequence ID" value="NZ_JBHTIB010000012.1"/>
</dbReference>
<reference evidence="10" key="1">
    <citation type="journal article" date="2019" name="Int. J. Syst. Evol. Microbiol.">
        <title>The Global Catalogue of Microorganisms (GCM) 10K type strain sequencing project: providing services to taxonomists for standard genome sequencing and annotation.</title>
        <authorList>
            <consortium name="The Broad Institute Genomics Platform"/>
            <consortium name="The Broad Institute Genome Sequencing Center for Infectious Disease"/>
            <person name="Wu L."/>
            <person name="Ma J."/>
        </authorList>
    </citation>
    <scope>NUCLEOTIDE SEQUENCE [LARGE SCALE GENOMIC DNA]</scope>
    <source>
        <strain evidence="10">CCUG 60529</strain>
    </source>
</reference>
<dbReference type="InterPro" id="IPR014718">
    <property type="entry name" value="GH-type_carb-bd"/>
</dbReference>
<evidence type="ECO:0000256" key="6">
    <source>
        <dbReference type="ARBA" id="ARBA00023235"/>
    </source>
</evidence>
<evidence type="ECO:0000313" key="9">
    <source>
        <dbReference type="EMBL" id="MFD0836712.1"/>
    </source>
</evidence>
<accession>A0ABW3BW32</accession>
<dbReference type="EMBL" id="JBHTIB010000012">
    <property type="protein sequence ID" value="MFD0836712.1"/>
    <property type="molecule type" value="Genomic_DNA"/>
</dbReference>
<comment type="similarity">
    <text evidence="3 8">Belongs to the aldose epimerase family.</text>
</comment>
<proteinExistence type="inferred from homology"/>
<comment type="catalytic activity">
    <reaction evidence="8">
        <text>alpha-D-glucose = beta-D-glucose</text>
        <dbReference type="Rhea" id="RHEA:10264"/>
        <dbReference type="ChEBI" id="CHEBI:15903"/>
        <dbReference type="ChEBI" id="CHEBI:17925"/>
        <dbReference type="EC" id="5.1.3.3"/>
    </reaction>
</comment>
<dbReference type="Proteomes" id="UP001597011">
    <property type="component" value="Unassembled WGS sequence"/>
</dbReference>
<evidence type="ECO:0000256" key="4">
    <source>
        <dbReference type="ARBA" id="ARBA00011245"/>
    </source>
</evidence>
<evidence type="ECO:0000256" key="7">
    <source>
        <dbReference type="ARBA" id="ARBA00023277"/>
    </source>
</evidence>
<dbReference type="InterPro" id="IPR011013">
    <property type="entry name" value="Gal_mutarotase_sf_dom"/>
</dbReference>
<keyword evidence="7 8" id="KW-0119">Carbohydrate metabolism</keyword>
<dbReference type="PANTHER" id="PTHR10091">
    <property type="entry name" value="ALDOSE-1-EPIMERASE"/>
    <property type="match status" value="1"/>
</dbReference>
<dbReference type="Pfam" id="PF01263">
    <property type="entry name" value="Aldose_epim"/>
    <property type="match status" value="1"/>
</dbReference>
<dbReference type="InterPro" id="IPR047215">
    <property type="entry name" value="Galactose_mutarotase-like"/>
</dbReference>
<keyword evidence="10" id="KW-1185">Reference proteome</keyword>
<evidence type="ECO:0000256" key="1">
    <source>
        <dbReference type="ARBA" id="ARBA00001913"/>
    </source>
</evidence>
<evidence type="ECO:0000313" key="10">
    <source>
        <dbReference type="Proteomes" id="UP001597011"/>
    </source>
</evidence>
<dbReference type="EC" id="5.1.3.3" evidence="8"/>
<comment type="pathway">
    <text evidence="2 8">Carbohydrate metabolism; hexose metabolism.</text>
</comment>
<protein>
    <recommendedName>
        <fullName evidence="8">Aldose 1-epimerase</fullName>
        <ecNumber evidence="8">5.1.3.3</ecNumber>
    </recommendedName>
</protein>
<dbReference type="NCBIfam" id="NF008277">
    <property type="entry name" value="PRK11055.1"/>
    <property type="match status" value="1"/>
</dbReference>
<dbReference type="InterPro" id="IPR015443">
    <property type="entry name" value="Aldose_1-epimerase"/>
</dbReference>
<comment type="subunit">
    <text evidence="4">Monomer.</text>
</comment>
<comment type="caution">
    <text evidence="9">The sequence shown here is derived from an EMBL/GenBank/DDBJ whole genome shotgun (WGS) entry which is preliminary data.</text>
</comment>
<dbReference type="PANTHER" id="PTHR10091:SF0">
    <property type="entry name" value="GALACTOSE MUTAROTASE"/>
    <property type="match status" value="1"/>
</dbReference>
<dbReference type="CDD" id="cd09019">
    <property type="entry name" value="galactose_mutarotase_like"/>
    <property type="match status" value="1"/>
</dbReference>
<dbReference type="InterPro" id="IPR008183">
    <property type="entry name" value="Aldose_1/G6P_1-epimerase"/>
</dbReference>
<dbReference type="PIRSF" id="PIRSF005096">
    <property type="entry name" value="GALM"/>
    <property type="match status" value="1"/>
</dbReference>
<dbReference type="GO" id="GO:0016853">
    <property type="term" value="F:isomerase activity"/>
    <property type="evidence" value="ECO:0007669"/>
    <property type="project" value="UniProtKB-KW"/>
</dbReference>
<dbReference type="SUPFAM" id="SSF74650">
    <property type="entry name" value="Galactose mutarotase-like"/>
    <property type="match status" value="1"/>
</dbReference>
<evidence type="ECO:0000256" key="2">
    <source>
        <dbReference type="ARBA" id="ARBA00005028"/>
    </source>
</evidence>